<proteinExistence type="predicted"/>
<accession>A0ACC1LGG1</accession>
<keyword evidence="2" id="KW-1185">Reference proteome</keyword>
<reference evidence="1" key="1">
    <citation type="submission" date="2022-07" db="EMBL/GenBank/DDBJ databases">
        <title>Phylogenomic reconstructions and comparative analyses of Kickxellomycotina fungi.</title>
        <authorList>
            <person name="Reynolds N.K."/>
            <person name="Stajich J.E."/>
            <person name="Barry K."/>
            <person name="Grigoriev I.V."/>
            <person name="Crous P."/>
            <person name="Smith M.E."/>
        </authorList>
    </citation>
    <scope>NUCLEOTIDE SEQUENCE</scope>
    <source>
        <strain evidence="1">BCRC 34780</strain>
    </source>
</reference>
<dbReference type="EMBL" id="JANBUN010000039">
    <property type="protein sequence ID" value="KAJ2807699.1"/>
    <property type="molecule type" value="Genomic_DNA"/>
</dbReference>
<evidence type="ECO:0000313" key="1">
    <source>
        <dbReference type="EMBL" id="KAJ2807699.1"/>
    </source>
</evidence>
<organism evidence="1 2">
    <name type="scientific">Coemansia helicoidea</name>
    <dbReference type="NCBI Taxonomy" id="1286919"/>
    <lineage>
        <taxon>Eukaryota</taxon>
        <taxon>Fungi</taxon>
        <taxon>Fungi incertae sedis</taxon>
        <taxon>Zoopagomycota</taxon>
        <taxon>Kickxellomycotina</taxon>
        <taxon>Kickxellomycetes</taxon>
        <taxon>Kickxellales</taxon>
        <taxon>Kickxellaceae</taxon>
        <taxon>Coemansia</taxon>
    </lineage>
</organism>
<sequence>PPHCIVELMSAAETASASGRQTRATGAASSAGTSCSSRPAAPTPPTPAQDGQFRTPASGLAPPPPPDAAGWRAHAGTLLVLLLSVVVGALAARSYFNSQADVPSCAMSYSRPQYLEQTEFGRDWTRYSAKYKLFLYREGGFDRHIEPSRVPVLFIPGNAGSHKQVRSIAGATSSALVDLVGRDPGAATERGQIGYDFFTLSLNEELTALHGYSIVEQADFVNDAIRYILSLYPKTRERHTQPPGSAALALPTSVVVIGHSMGGVVARAAFTLPSYIPGSVQAIFTMSTPHNNPTASLERHVNDVYDSVNRFWRRAFSNGTLSDVSLVSIAGGNLDAMINSDYTYVGDMAPERNALSILSTGVNDVWLSVDHQSVLWCYQMSRKFAALLLQVLDARRPSQLLPLDERMGVMRRLLYSSLDDGFAARREQIPRATATENYRYVGLSSGPELRLSPADLSAQSPGAGARARKARAMHLLPLDKAAAGAQRVLQLLYDPRLFTAHHDEVDLAQFQPALLGCRRRGSRPAAGMAPDVTCETVPMPELAKLPLRRRDDDPSAPVWSLRYVEAPLSALERFEYLGVEIPADSSSVGFLQAAVVEPPTQLAWAPGYLRLLWPTTIRIPVGGGAVGMRTRLRLVTPENPLVVFRATVAAQDGPRPPRFPPAVRQSDGRRFESKFWYAERAADIAIHGRGAYFPTDGHGGPDAVGPAPVALWDGIHIDVWTDAAAGLDVTLQINWYSTLNRMVKRHDMALLALSFVWACLVMAHQLWAWWHACHPAASADAADCEAARPVFPSCLGSIERLVRNGTLAAMLAAGLLVPVVQEVVAQAAHGAWSPETRAAWSNLFMGVRGSGWPLCLAPALLVVVSLGFVTLQAAVLAAICHLTAWLAACAGCRPVGARLDAVDAECPKPSPKNLPARALLATLAFVVLVSTAVPYQFAFLVVYIAQLITATRSLLAARVAGASQQQQQRQQSQTAAAFQSLANYQLGLLLFWTSSLPYCAPELLVWVRNISVLWFEDAPADHGVANVAGYFTLRLLASYQVAPRLPPTSAARRLRALVYVAFGLVVGYAWLFGTRQPYVLYTAANAISGLLAAVHFIDSPLRLLRTADKRLPPPSPPAASPQPDGPAVAQPTVQQPGGKPTDPLDRKLRAYQRDPVRPLTAALCVIGDEVLSGKTPDANSQVFARRCFELGVDVQRIEVVPDNVADIVETLQRLSGRHAIVFTSGGIGPTHDDVTYSAVASAFGDKLTYHQPTLARMHTLMRDRSVATMPNPSGTPAEVACARMALLPEGAAVTYPAEDLWVPVVCAGGNVHVFPGIPALFAKLVDTYLPGLVTGLASEPSRAFVRTLVGTDMRESAIAPVLAELQQRYGEFGVKLGSYPEWPLPRCGTPDAPDQPPKPRVVLSAVGKDELMVRTCELDLCRRFEGRGLLN</sequence>
<protein>
    <submittedName>
        <fullName evidence="1">GPI inositol deacylase</fullName>
    </submittedName>
</protein>
<evidence type="ECO:0000313" key="2">
    <source>
        <dbReference type="Proteomes" id="UP001140087"/>
    </source>
</evidence>
<name>A0ACC1LGG1_9FUNG</name>
<comment type="caution">
    <text evidence="1">The sequence shown here is derived from an EMBL/GenBank/DDBJ whole genome shotgun (WGS) entry which is preliminary data.</text>
</comment>
<dbReference type="Proteomes" id="UP001140087">
    <property type="component" value="Unassembled WGS sequence"/>
</dbReference>
<gene>
    <name evidence="1" type="primary">BST1</name>
    <name evidence="1" type="ORF">H4R21_000371</name>
</gene>
<feature type="non-terminal residue" evidence="1">
    <location>
        <position position="1"/>
    </location>
</feature>